<keyword evidence="1" id="KW-1133">Transmembrane helix</keyword>
<evidence type="ECO:0000313" key="3">
    <source>
        <dbReference type="Proteomes" id="UP000805085"/>
    </source>
</evidence>
<proteinExistence type="predicted"/>
<dbReference type="EMBL" id="JABRWQ010000001">
    <property type="protein sequence ID" value="NRD22050.1"/>
    <property type="molecule type" value="Genomic_DNA"/>
</dbReference>
<evidence type="ECO:0000256" key="1">
    <source>
        <dbReference type="SAM" id="Phobius"/>
    </source>
</evidence>
<accession>A0ABX2E155</accession>
<comment type="caution">
    <text evidence="2">The sequence shown here is derived from an EMBL/GenBank/DDBJ whole genome shotgun (WGS) entry which is preliminary data.</text>
</comment>
<gene>
    <name evidence="2" type="ORF">HNV10_02280</name>
</gene>
<reference evidence="2 3" key="1">
    <citation type="journal article" date="2015" name="Int. J. Syst. Evol. Microbiol.">
        <title>Winogradskyella litoriviva sp. nov., isolated from coastal seawater.</title>
        <authorList>
            <person name="Nedashkovskaya O.I."/>
            <person name="Kukhlevskiy A.D."/>
            <person name="Zhukova N.V."/>
            <person name="Kim S.J."/>
            <person name="Rhee S.K."/>
            <person name="Mikhailov V.V."/>
        </authorList>
    </citation>
    <scope>NUCLEOTIDE SEQUENCE [LARGE SCALE GENOMIC DNA]</scope>
    <source>
        <strain evidence="2 3">KMM6491</strain>
    </source>
</reference>
<evidence type="ECO:0000313" key="2">
    <source>
        <dbReference type="EMBL" id="NRD22050.1"/>
    </source>
</evidence>
<dbReference type="Proteomes" id="UP000805085">
    <property type="component" value="Unassembled WGS sequence"/>
</dbReference>
<keyword evidence="3" id="KW-1185">Reference proteome</keyword>
<organism evidence="2 3">
    <name type="scientific">Winogradskyella litoriviva</name>
    <dbReference type="NCBI Taxonomy" id="1220182"/>
    <lineage>
        <taxon>Bacteria</taxon>
        <taxon>Pseudomonadati</taxon>
        <taxon>Bacteroidota</taxon>
        <taxon>Flavobacteriia</taxon>
        <taxon>Flavobacteriales</taxon>
        <taxon>Flavobacteriaceae</taxon>
        <taxon>Winogradskyella</taxon>
    </lineage>
</organism>
<keyword evidence="1" id="KW-0812">Transmembrane</keyword>
<evidence type="ECO:0008006" key="4">
    <source>
        <dbReference type="Google" id="ProtNLM"/>
    </source>
</evidence>
<dbReference type="RefSeq" id="WP_173299286.1">
    <property type="nucleotide sequence ID" value="NZ_JABRWQ010000001.1"/>
</dbReference>
<feature type="transmembrane region" description="Helical" evidence="1">
    <location>
        <begin position="31"/>
        <end position="49"/>
    </location>
</feature>
<keyword evidence="1" id="KW-0472">Membrane</keyword>
<name>A0ABX2E155_9FLAO</name>
<protein>
    <recommendedName>
        <fullName evidence="4">Glycine zipper family protein</fullName>
    </recommendedName>
</protein>
<sequence>MNKYRISLGLILIATGIILNQLELQNDLVDFLMGILVGLGLGILISGLVKSKPKLK</sequence>